<dbReference type="EMBL" id="CAFBPP010000024">
    <property type="protein sequence ID" value="CAB5018036.1"/>
    <property type="molecule type" value="Genomic_DNA"/>
</dbReference>
<dbReference type="SUPFAM" id="SSF143975">
    <property type="entry name" value="IlvD/EDD N-terminal domain-like"/>
    <property type="match status" value="1"/>
</dbReference>
<dbReference type="InterPro" id="IPR020558">
    <property type="entry name" value="DiOHA_6PGluconate_deHydtase_CS"/>
</dbReference>
<evidence type="ECO:0000313" key="8">
    <source>
        <dbReference type="EMBL" id="CAB4786276.1"/>
    </source>
</evidence>
<protein>
    <submittedName>
        <fullName evidence="9">Unannotated protein</fullName>
    </submittedName>
</protein>
<sequence>MTRVRCSRILVSPNRVRRYRTGEILIDSKTKHVLRSSEWFAGTDEVALSHRVVMAAIGLEIEADNRRPIIGIADSSSDLNPCNLPLRDFIDNIKAGITEAGGLPVVFPVMSLGEDMMKPSAMLYRNLLSMEIEEYLRSYPIDGVVLMANCDKSVPGALMGAASANLPAIMFTAGARPAPVYKGRRVGTGTDLWRMWADLRSGKISEKEWREFESCLNCGLGSCNTMGTASSVALMVETLGMSLSGTSTIPANSPERKVAARNSGIEIVKMVKNQVLPSDVMTPKAFRNAIRVLHACGGSTNALIHLLGISGRIGGEITLGDVATLGVNIPVLADVEPSGTGLIQDFHQAGGLPALAHELKDLLELDTMSLTGKTLGDNLVKRNEKNGSIRSIDNPLFPTGAFSVVKGNLAVNGAVIKVSAASPELLTHTGPAVVFTGYADMRTRIDDPDLKVTKDSVLVLAGCGAVGVPGLPEWGMIPIPRKLAEQGVVDMVRVTDSRMSGTSFGTCLLHVSPEAAIGGTLALVQDGDLIELDVPNGALNLKLSDAEIAQRKANWKPIPSEHLRGWPALYQAHVLQPDEGCDFDFLRAPTKETRRFVPPIVGRS</sequence>
<dbReference type="GO" id="GO:0051536">
    <property type="term" value="F:iron-sulfur cluster binding"/>
    <property type="evidence" value="ECO:0007669"/>
    <property type="project" value="UniProtKB-KW"/>
</dbReference>
<proteinExistence type="inferred from homology"/>
<dbReference type="EMBL" id="CAFAAC010000030">
    <property type="protein sequence ID" value="CAB4786276.1"/>
    <property type="molecule type" value="Genomic_DNA"/>
</dbReference>
<dbReference type="Pfam" id="PF24877">
    <property type="entry name" value="ILV_EDD_C"/>
    <property type="match status" value="1"/>
</dbReference>
<dbReference type="InterPro" id="IPR042096">
    <property type="entry name" value="Dihydro-acid_dehy_C"/>
</dbReference>
<feature type="domain" description="Dihydroxy-acid/6-phosphogluconate dehydratase C-terminal" evidence="7">
    <location>
        <begin position="389"/>
        <end position="581"/>
    </location>
</feature>
<gene>
    <name evidence="8" type="ORF">UFOPK2967_00630</name>
    <name evidence="9" type="ORF">UFOPK3587_00818</name>
    <name evidence="10" type="ORF">UFOPK3984_00687</name>
    <name evidence="11" type="ORF">UFOPK4114_00684</name>
</gene>
<dbReference type="EMBL" id="CAFBMN010000047">
    <property type="protein sequence ID" value="CAB4906629.1"/>
    <property type="molecule type" value="Genomic_DNA"/>
</dbReference>
<evidence type="ECO:0000313" key="10">
    <source>
        <dbReference type="EMBL" id="CAB4985646.1"/>
    </source>
</evidence>
<organism evidence="9">
    <name type="scientific">freshwater metagenome</name>
    <dbReference type="NCBI Taxonomy" id="449393"/>
    <lineage>
        <taxon>unclassified sequences</taxon>
        <taxon>metagenomes</taxon>
        <taxon>ecological metagenomes</taxon>
    </lineage>
</organism>
<evidence type="ECO:0000259" key="6">
    <source>
        <dbReference type="Pfam" id="PF00920"/>
    </source>
</evidence>
<evidence type="ECO:0000256" key="2">
    <source>
        <dbReference type="ARBA" id="ARBA00022723"/>
    </source>
</evidence>
<dbReference type="NCBIfam" id="NF004784">
    <property type="entry name" value="PRK06131.1"/>
    <property type="match status" value="1"/>
</dbReference>
<dbReference type="Gene3D" id="3.50.30.80">
    <property type="entry name" value="IlvD/EDD C-terminal domain-like"/>
    <property type="match status" value="1"/>
</dbReference>
<dbReference type="InterPro" id="IPR000581">
    <property type="entry name" value="ILV_EDD_N"/>
</dbReference>
<keyword evidence="5" id="KW-0456">Lyase</keyword>
<evidence type="ECO:0000256" key="5">
    <source>
        <dbReference type="ARBA" id="ARBA00023239"/>
    </source>
</evidence>
<dbReference type="InterPro" id="IPR056740">
    <property type="entry name" value="ILV_EDD_C"/>
</dbReference>
<dbReference type="PANTHER" id="PTHR43183:SF2">
    <property type="entry name" value="DIHYDROXY-ACID DEHYDRATASE"/>
    <property type="match status" value="1"/>
</dbReference>
<accession>A0A6J7GT68</accession>
<dbReference type="InterPro" id="IPR037237">
    <property type="entry name" value="IlvD/EDD_N"/>
</dbReference>
<dbReference type="PROSITE" id="PS00886">
    <property type="entry name" value="ILVD_EDD_1"/>
    <property type="match status" value="1"/>
</dbReference>
<keyword evidence="2" id="KW-0479">Metal-binding</keyword>
<dbReference type="PANTHER" id="PTHR43183">
    <property type="entry name" value="HYPOTHETICAL DIHYDROXYACID DEHYDRATASE (EUROFUNG)-RELATED"/>
    <property type="match status" value="1"/>
</dbReference>
<comment type="similarity">
    <text evidence="1">Belongs to the IlvD/Edd family.</text>
</comment>
<evidence type="ECO:0000256" key="4">
    <source>
        <dbReference type="ARBA" id="ARBA00023014"/>
    </source>
</evidence>
<evidence type="ECO:0000256" key="1">
    <source>
        <dbReference type="ARBA" id="ARBA00006486"/>
    </source>
</evidence>
<dbReference type="InterPro" id="IPR052352">
    <property type="entry name" value="Sugar_Degrad_Dehydratases"/>
</dbReference>
<dbReference type="EMBL" id="CAFBOP010000022">
    <property type="protein sequence ID" value="CAB4985646.1"/>
    <property type="molecule type" value="Genomic_DNA"/>
</dbReference>
<dbReference type="SUPFAM" id="SSF52016">
    <property type="entry name" value="LeuD/IlvD-like"/>
    <property type="match status" value="1"/>
</dbReference>
<dbReference type="Pfam" id="PF00920">
    <property type="entry name" value="ILVD_EDD_N"/>
    <property type="match status" value="1"/>
</dbReference>
<keyword evidence="4" id="KW-0411">Iron-sulfur</keyword>
<dbReference type="GO" id="GO:0046872">
    <property type="term" value="F:metal ion binding"/>
    <property type="evidence" value="ECO:0007669"/>
    <property type="project" value="UniProtKB-KW"/>
</dbReference>
<dbReference type="FunFam" id="3.50.30.80:FF:000001">
    <property type="entry name" value="Dihydroxy-acid dehydratase"/>
    <property type="match status" value="1"/>
</dbReference>
<evidence type="ECO:0000256" key="3">
    <source>
        <dbReference type="ARBA" id="ARBA00023004"/>
    </source>
</evidence>
<dbReference type="AlphaFoldDB" id="A0A6J7GT68"/>
<evidence type="ECO:0000313" key="9">
    <source>
        <dbReference type="EMBL" id="CAB4906629.1"/>
    </source>
</evidence>
<evidence type="ECO:0000313" key="11">
    <source>
        <dbReference type="EMBL" id="CAB5018036.1"/>
    </source>
</evidence>
<dbReference type="GO" id="GO:0016836">
    <property type="term" value="F:hydro-lyase activity"/>
    <property type="evidence" value="ECO:0007669"/>
    <property type="project" value="UniProtKB-ARBA"/>
</dbReference>
<keyword evidence="3" id="KW-0408">Iron</keyword>
<feature type="domain" description="Dihydroxy-acid/6-phosphogluconate dehydratase N-terminal" evidence="6">
    <location>
        <begin position="67"/>
        <end position="378"/>
    </location>
</feature>
<reference evidence="9" key="1">
    <citation type="submission" date="2020-05" db="EMBL/GenBank/DDBJ databases">
        <authorList>
            <person name="Chiriac C."/>
            <person name="Salcher M."/>
            <person name="Ghai R."/>
            <person name="Kavagutti S V."/>
        </authorList>
    </citation>
    <scope>NUCLEOTIDE SEQUENCE</scope>
</reference>
<evidence type="ECO:0000259" key="7">
    <source>
        <dbReference type="Pfam" id="PF24877"/>
    </source>
</evidence>
<name>A0A6J7GT68_9ZZZZ</name>